<evidence type="ECO:0000313" key="1">
    <source>
        <dbReference type="EMBL" id="XDQ58753.1"/>
    </source>
</evidence>
<reference evidence="1" key="1">
    <citation type="submission" date="2024-07" db="EMBL/GenBank/DDBJ databases">
        <authorList>
            <person name="Yu S.T."/>
        </authorList>
    </citation>
    <scope>NUCLEOTIDE SEQUENCE</scope>
    <source>
        <strain evidence="1">R41</strain>
    </source>
</reference>
<dbReference type="RefSeq" id="WP_369251905.1">
    <property type="nucleotide sequence ID" value="NZ_CP163443.1"/>
</dbReference>
<gene>
    <name evidence="1" type="ORF">AB5J53_47605</name>
</gene>
<organism evidence="1">
    <name type="scientific">Streptomyces sp. R41</name>
    <dbReference type="NCBI Taxonomy" id="3238632"/>
    <lineage>
        <taxon>Bacteria</taxon>
        <taxon>Bacillati</taxon>
        <taxon>Actinomycetota</taxon>
        <taxon>Actinomycetes</taxon>
        <taxon>Kitasatosporales</taxon>
        <taxon>Streptomycetaceae</taxon>
        <taxon>Streptomyces</taxon>
    </lineage>
</organism>
<dbReference type="EMBL" id="CP163443">
    <property type="protein sequence ID" value="XDQ58753.1"/>
    <property type="molecule type" value="Genomic_DNA"/>
</dbReference>
<proteinExistence type="predicted"/>
<name>A0AB39RTF3_9ACTN</name>
<sequence>MPMLQVVAPCKLDQDRLLLVSPELGEVLTAINDRVRRGHAAMPLVSC</sequence>
<accession>A0AB39RTF3</accession>
<protein>
    <submittedName>
        <fullName evidence="1">Uncharacterized protein</fullName>
    </submittedName>
</protein>
<dbReference type="AlphaFoldDB" id="A0AB39RTF3"/>